<organism evidence="1 2">
    <name type="scientific">Puccinia striiformis f. sp. tritici PST-78</name>
    <dbReference type="NCBI Taxonomy" id="1165861"/>
    <lineage>
        <taxon>Eukaryota</taxon>
        <taxon>Fungi</taxon>
        <taxon>Dikarya</taxon>
        <taxon>Basidiomycota</taxon>
        <taxon>Pucciniomycotina</taxon>
        <taxon>Pucciniomycetes</taxon>
        <taxon>Pucciniales</taxon>
        <taxon>Pucciniaceae</taxon>
        <taxon>Puccinia</taxon>
    </lineage>
</organism>
<reference evidence="2" key="1">
    <citation type="submission" date="2014-03" db="EMBL/GenBank/DDBJ databases">
        <title>The Genome Sequence of Puccinia striiformis f. sp. tritici PST-78.</title>
        <authorList>
            <consortium name="The Broad Institute Genome Sequencing Platform"/>
            <person name="Cuomo C."/>
            <person name="Hulbert S."/>
            <person name="Chen X."/>
            <person name="Walker B."/>
            <person name="Young S.K."/>
            <person name="Zeng Q."/>
            <person name="Gargeya S."/>
            <person name="Fitzgerald M."/>
            <person name="Haas B."/>
            <person name="Abouelleil A."/>
            <person name="Alvarado L."/>
            <person name="Arachchi H.M."/>
            <person name="Berlin A.M."/>
            <person name="Chapman S.B."/>
            <person name="Goldberg J."/>
            <person name="Griggs A."/>
            <person name="Gujja S."/>
            <person name="Hansen M."/>
            <person name="Howarth C."/>
            <person name="Imamovic A."/>
            <person name="Larimer J."/>
            <person name="McCowan C."/>
            <person name="Montmayeur A."/>
            <person name="Murphy C."/>
            <person name="Neiman D."/>
            <person name="Pearson M."/>
            <person name="Priest M."/>
            <person name="Roberts A."/>
            <person name="Saif S."/>
            <person name="Shea T."/>
            <person name="Sisk P."/>
            <person name="Sykes S."/>
            <person name="Wortman J."/>
            <person name="Nusbaum C."/>
            <person name="Birren B."/>
        </authorList>
    </citation>
    <scope>NUCLEOTIDE SEQUENCE [LARGE SCALE GENOMIC DNA]</scope>
    <source>
        <strain evidence="2">race PST-78</strain>
    </source>
</reference>
<evidence type="ECO:0000313" key="2">
    <source>
        <dbReference type="Proteomes" id="UP000054564"/>
    </source>
</evidence>
<accession>A0A0L0UY28</accession>
<gene>
    <name evidence="1" type="ORF">PSTG_14656</name>
</gene>
<name>A0A0L0UY28_9BASI</name>
<protein>
    <submittedName>
        <fullName evidence="1">Uncharacterized protein</fullName>
    </submittedName>
</protein>
<keyword evidence="2" id="KW-1185">Reference proteome</keyword>
<sequence length="116" mass="12777">MRLSDRMTCLVATLYLTMDSSWLAYGSPTPIPVPSLRGGGSSETIKLVQQILSPKDQEEKRLAESLASQIHSSLNKPPRPIKHMADDEVVRGVSSSELQQKANGKLIDSVWVDFPN</sequence>
<comment type="caution">
    <text evidence="1">The sequence shown here is derived from an EMBL/GenBank/DDBJ whole genome shotgun (WGS) entry which is preliminary data.</text>
</comment>
<dbReference type="EMBL" id="AJIL01000182">
    <property type="protein sequence ID" value="KNE91943.1"/>
    <property type="molecule type" value="Genomic_DNA"/>
</dbReference>
<evidence type="ECO:0000313" key="1">
    <source>
        <dbReference type="EMBL" id="KNE91943.1"/>
    </source>
</evidence>
<dbReference type="AlphaFoldDB" id="A0A0L0UY28"/>
<dbReference type="Proteomes" id="UP000054564">
    <property type="component" value="Unassembled WGS sequence"/>
</dbReference>
<proteinExistence type="predicted"/>